<organism evidence="9 12">
    <name type="scientific">Heracleum sosnowskyi</name>
    <dbReference type="NCBI Taxonomy" id="360622"/>
    <lineage>
        <taxon>Eukaryota</taxon>
        <taxon>Viridiplantae</taxon>
        <taxon>Streptophyta</taxon>
        <taxon>Embryophyta</taxon>
        <taxon>Tracheophyta</taxon>
        <taxon>Spermatophyta</taxon>
        <taxon>Magnoliopsida</taxon>
        <taxon>eudicotyledons</taxon>
        <taxon>Gunneridae</taxon>
        <taxon>Pentapetalae</taxon>
        <taxon>asterids</taxon>
        <taxon>campanulids</taxon>
        <taxon>Apiales</taxon>
        <taxon>Apiaceae</taxon>
        <taxon>Apioideae</taxon>
        <taxon>apioid superclade</taxon>
        <taxon>Tordylieae</taxon>
        <taxon>Tordyliinae</taxon>
        <taxon>Heracleum</taxon>
    </lineage>
</organism>
<dbReference type="InterPro" id="IPR000058">
    <property type="entry name" value="Znf_AN1"/>
</dbReference>
<dbReference type="Pfam" id="PF01428">
    <property type="entry name" value="zf-AN1"/>
    <property type="match status" value="1"/>
</dbReference>
<evidence type="ECO:0000256" key="5">
    <source>
        <dbReference type="PROSITE-ProRule" id="PRU00449"/>
    </source>
</evidence>
<evidence type="ECO:0000313" key="11">
    <source>
        <dbReference type="EMBL" id="KAK1392841.1"/>
    </source>
</evidence>
<evidence type="ECO:0000313" key="12">
    <source>
        <dbReference type="Proteomes" id="UP001237642"/>
    </source>
</evidence>
<evidence type="ECO:0000256" key="3">
    <source>
        <dbReference type="ARBA" id="ARBA00022771"/>
    </source>
</evidence>
<dbReference type="SMART" id="SM00259">
    <property type="entry name" value="ZnF_A20"/>
    <property type="match status" value="1"/>
</dbReference>
<dbReference type="Proteomes" id="UP001237642">
    <property type="component" value="Unassembled WGS sequence"/>
</dbReference>
<gene>
    <name evidence="8" type="ORF">POM88_011893</name>
    <name evidence="9" type="ORF">POM88_011895</name>
    <name evidence="10" type="ORF">POM88_011896</name>
    <name evidence="11" type="ORF">POM88_011897</name>
</gene>
<evidence type="ECO:0000259" key="6">
    <source>
        <dbReference type="PROSITE" id="PS51036"/>
    </source>
</evidence>
<comment type="caution">
    <text evidence="9">The sequence shown here is derived from an EMBL/GenBank/DDBJ whole genome shotgun (WGS) entry which is preliminary data.</text>
</comment>
<proteinExistence type="predicted"/>
<accession>A0AAD8N182</accession>
<dbReference type="InterPro" id="IPR002653">
    <property type="entry name" value="Znf_A20"/>
</dbReference>
<dbReference type="PANTHER" id="PTHR10634">
    <property type="entry name" value="AN1-TYPE ZINC FINGER PROTEIN"/>
    <property type="match status" value="1"/>
</dbReference>
<sequence length="147" mass="16331">MSSSDSTPTLCAKNCGFYGSPANRNLCSKCYLDFVEEHISLPESDGIDSITSSVNQVTSYNENENENENDQVLDDSSRAAKNKSSRCLCCKKKIGLLGFACRCGGKFCSMHRYPEEHSCRFDYKTTGRVALARENPLVVHDKLGERV</sequence>
<dbReference type="EMBL" id="JAUIZM010000003">
    <property type="protein sequence ID" value="KAK1392841.1"/>
    <property type="molecule type" value="Genomic_DNA"/>
</dbReference>
<comment type="function">
    <text evidence="1">May be involved in environmental stress response.</text>
</comment>
<keyword evidence="2" id="KW-0479">Metal-binding</keyword>
<evidence type="ECO:0000256" key="2">
    <source>
        <dbReference type="ARBA" id="ARBA00022723"/>
    </source>
</evidence>
<dbReference type="PANTHER" id="PTHR10634:SF124">
    <property type="entry name" value="ZINC FINGER A20 AND AN1 DOMAIN-CONTAINING STRESS-ASSOCIATED PROTEIN 8-RELATED"/>
    <property type="match status" value="1"/>
</dbReference>
<dbReference type="GO" id="GO:0008270">
    <property type="term" value="F:zinc ion binding"/>
    <property type="evidence" value="ECO:0007669"/>
    <property type="project" value="UniProtKB-KW"/>
</dbReference>
<feature type="domain" description="A20-type" evidence="6">
    <location>
        <begin position="5"/>
        <end position="39"/>
    </location>
</feature>
<dbReference type="PROSITE" id="PS51039">
    <property type="entry name" value="ZF_AN1"/>
    <property type="match status" value="1"/>
</dbReference>
<evidence type="ECO:0000256" key="4">
    <source>
        <dbReference type="ARBA" id="ARBA00022833"/>
    </source>
</evidence>
<feature type="domain" description="AN1-type" evidence="7">
    <location>
        <begin position="81"/>
        <end position="127"/>
    </location>
</feature>
<dbReference type="InterPro" id="IPR035896">
    <property type="entry name" value="AN1-like_Znf"/>
</dbReference>
<dbReference type="PROSITE" id="PS51036">
    <property type="entry name" value="ZF_A20"/>
    <property type="match status" value="1"/>
</dbReference>
<evidence type="ECO:0000313" key="10">
    <source>
        <dbReference type="EMBL" id="KAK1392840.1"/>
    </source>
</evidence>
<dbReference type="FunFam" id="4.10.1110.10:FF:000001">
    <property type="entry name" value="Zinc finger AN1-type containing 6"/>
    <property type="match status" value="1"/>
</dbReference>
<dbReference type="GO" id="GO:0003677">
    <property type="term" value="F:DNA binding"/>
    <property type="evidence" value="ECO:0007669"/>
    <property type="project" value="InterPro"/>
</dbReference>
<dbReference type="EMBL" id="JAUIZM010000003">
    <property type="protein sequence ID" value="KAK1392840.1"/>
    <property type="molecule type" value="Genomic_DNA"/>
</dbReference>
<dbReference type="Pfam" id="PF01754">
    <property type="entry name" value="zf-A20"/>
    <property type="match status" value="1"/>
</dbReference>
<dbReference type="Gene3D" id="4.10.1110.10">
    <property type="entry name" value="AN1-like Zinc finger"/>
    <property type="match status" value="1"/>
</dbReference>
<dbReference type="SUPFAM" id="SSF118310">
    <property type="entry name" value="AN1-like Zinc finger"/>
    <property type="match status" value="1"/>
</dbReference>
<name>A0AAD8N182_9APIA</name>
<dbReference type="EMBL" id="JAUIZM010000003">
    <property type="protein sequence ID" value="KAK1392837.1"/>
    <property type="molecule type" value="Genomic_DNA"/>
</dbReference>
<evidence type="ECO:0000256" key="1">
    <source>
        <dbReference type="ARBA" id="ARBA00003732"/>
    </source>
</evidence>
<keyword evidence="4" id="KW-0862">Zinc</keyword>
<dbReference type="InterPro" id="IPR050652">
    <property type="entry name" value="AN1_A20_ZnFinger"/>
</dbReference>
<reference evidence="9" key="1">
    <citation type="submission" date="2023-02" db="EMBL/GenBank/DDBJ databases">
        <title>Genome of toxic invasive species Heracleum sosnowskyi carries increased number of genes despite the absence of recent whole-genome duplications.</title>
        <authorList>
            <person name="Schelkunov M."/>
            <person name="Shtratnikova V."/>
            <person name="Makarenko M."/>
            <person name="Klepikova A."/>
            <person name="Omelchenko D."/>
            <person name="Novikova G."/>
            <person name="Obukhova E."/>
            <person name="Bogdanov V."/>
            <person name="Penin A."/>
            <person name="Logacheva M."/>
        </authorList>
    </citation>
    <scope>NUCLEOTIDE SEQUENCE</scope>
    <source>
        <strain evidence="9">Hsosn_3</strain>
        <tissue evidence="9">Leaf</tissue>
    </source>
</reference>
<evidence type="ECO:0000259" key="7">
    <source>
        <dbReference type="PROSITE" id="PS51039"/>
    </source>
</evidence>
<reference evidence="9" key="2">
    <citation type="submission" date="2023-05" db="EMBL/GenBank/DDBJ databases">
        <authorList>
            <person name="Schelkunov M.I."/>
        </authorList>
    </citation>
    <scope>NUCLEOTIDE SEQUENCE</scope>
    <source>
        <strain evidence="9">Hsosn_3</strain>
        <tissue evidence="9">Leaf</tissue>
    </source>
</reference>
<protein>
    <submittedName>
        <fullName evidence="9">Zinc finger A20 and AN1 domain-containing stress-associated protein 9</fullName>
    </submittedName>
</protein>
<dbReference type="SUPFAM" id="SSF57716">
    <property type="entry name" value="Glucocorticoid receptor-like (DNA-binding domain)"/>
    <property type="match status" value="1"/>
</dbReference>
<evidence type="ECO:0000313" key="8">
    <source>
        <dbReference type="EMBL" id="KAK1392837.1"/>
    </source>
</evidence>
<evidence type="ECO:0000313" key="9">
    <source>
        <dbReference type="EMBL" id="KAK1392839.1"/>
    </source>
</evidence>
<dbReference type="EMBL" id="JAUIZM010000003">
    <property type="protein sequence ID" value="KAK1392839.1"/>
    <property type="molecule type" value="Genomic_DNA"/>
</dbReference>
<keyword evidence="3 5" id="KW-0863">Zinc-finger</keyword>
<keyword evidence="12" id="KW-1185">Reference proteome</keyword>
<dbReference type="SMART" id="SM00154">
    <property type="entry name" value="ZnF_AN1"/>
    <property type="match status" value="1"/>
</dbReference>
<dbReference type="AlphaFoldDB" id="A0AAD8N182"/>